<evidence type="ECO:0000313" key="2">
    <source>
        <dbReference type="EMBL" id="KAF6376361.1"/>
    </source>
</evidence>
<keyword evidence="1" id="KW-1133">Transmembrane helix</keyword>
<keyword evidence="1" id="KW-0472">Membrane</keyword>
<reference evidence="2 3" key="1">
    <citation type="journal article" date="2020" name="Nature">
        <title>Six reference-quality genomes reveal evolution of bat adaptations.</title>
        <authorList>
            <person name="Jebb D."/>
            <person name="Huang Z."/>
            <person name="Pippel M."/>
            <person name="Hughes G.M."/>
            <person name="Lavrichenko K."/>
            <person name="Devanna P."/>
            <person name="Winkler S."/>
            <person name="Jermiin L.S."/>
            <person name="Skirmuntt E.C."/>
            <person name="Katzourakis A."/>
            <person name="Burkitt-Gray L."/>
            <person name="Ray D.A."/>
            <person name="Sullivan K.A.M."/>
            <person name="Roscito J.G."/>
            <person name="Kirilenko B.M."/>
            <person name="Davalos L.M."/>
            <person name="Corthals A.P."/>
            <person name="Power M.L."/>
            <person name="Jones G."/>
            <person name="Ransome R.D."/>
            <person name="Dechmann D.K.N."/>
            <person name="Locatelli A.G."/>
            <person name="Puechmaille S.J."/>
            <person name="Fedrigo O."/>
            <person name="Jarvis E.D."/>
            <person name="Hiller M."/>
            <person name="Vernes S.C."/>
            <person name="Myers E.W."/>
            <person name="Teeling E.C."/>
        </authorList>
    </citation>
    <scope>NUCLEOTIDE SEQUENCE [LARGE SCALE GENOMIC DNA]</scope>
    <source>
        <strain evidence="2">MRhiFer1</strain>
        <tissue evidence="2">Lung</tissue>
    </source>
</reference>
<dbReference type="EMBL" id="JACAGC010000003">
    <property type="protein sequence ID" value="KAF6376361.1"/>
    <property type="molecule type" value="Genomic_DNA"/>
</dbReference>
<proteinExistence type="predicted"/>
<comment type="caution">
    <text evidence="2">The sequence shown here is derived from an EMBL/GenBank/DDBJ whole genome shotgun (WGS) entry which is preliminary data.</text>
</comment>
<sequence>MSDQLSFTLCQHSCHTLTHQDLGWCPARVRCIFKGMEGAVSLKRHFQLILTGAIPVNLKQRPLSVKKKKKKRKEKTKKRKKKLNLFIEIPKATFYLFYIFIYYIEFIFNEICTGQIGILEALGSVSIKWQSLLPTCGKFMQVNITLHGHEKF</sequence>
<evidence type="ECO:0000256" key="1">
    <source>
        <dbReference type="SAM" id="Phobius"/>
    </source>
</evidence>
<dbReference type="Proteomes" id="UP000585614">
    <property type="component" value="Unassembled WGS sequence"/>
</dbReference>
<accession>A0A7J7ZQH0</accession>
<feature type="transmembrane region" description="Helical" evidence="1">
    <location>
        <begin position="83"/>
        <end position="104"/>
    </location>
</feature>
<organism evidence="2 3">
    <name type="scientific">Rhinolophus ferrumequinum</name>
    <name type="common">Greater horseshoe bat</name>
    <dbReference type="NCBI Taxonomy" id="59479"/>
    <lineage>
        <taxon>Eukaryota</taxon>
        <taxon>Metazoa</taxon>
        <taxon>Chordata</taxon>
        <taxon>Craniata</taxon>
        <taxon>Vertebrata</taxon>
        <taxon>Euteleostomi</taxon>
        <taxon>Mammalia</taxon>
        <taxon>Eutheria</taxon>
        <taxon>Laurasiatheria</taxon>
        <taxon>Chiroptera</taxon>
        <taxon>Yinpterochiroptera</taxon>
        <taxon>Rhinolophoidea</taxon>
        <taxon>Rhinolophidae</taxon>
        <taxon>Rhinolophinae</taxon>
        <taxon>Rhinolophus</taxon>
    </lineage>
</organism>
<protein>
    <submittedName>
        <fullName evidence="2">Uncharacterized protein</fullName>
    </submittedName>
</protein>
<dbReference type="AlphaFoldDB" id="A0A7J7ZQH0"/>
<name>A0A7J7ZQH0_RHIFE</name>
<keyword evidence="1" id="KW-0812">Transmembrane</keyword>
<evidence type="ECO:0000313" key="3">
    <source>
        <dbReference type="Proteomes" id="UP000585614"/>
    </source>
</evidence>
<gene>
    <name evidence="2" type="ORF">mRhiFer1_009554</name>
</gene>